<dbReference type="SUPFAM" id="SSF52507">
    <property type="entry name" value="Homo-oligomeric flavin-containing Cys decarboxylases, HFCD"/>
    <property type="match status" value="1"/>
</dbReference>
<sequence>MTDEPTKKSRVLWVFVCGAGPAARVGILVSLAQDDGWDVHLIATPAGAGFIDIEALEKQTGNPVRTSHRTSSERRATGRPAPDAIIVAPASYNTINKLAHGTADTYALDLLSENLGRGTLIVILPFVNSALAARRPFRRALQELRAEGVRILFGPGDWEPHSPGSGSARFDSFPWSLALREVQRHTSPTIKPTL</sequence>
<dbReference type="RefSeq" id="WP_344311066.1">
    <property type="nucleotide sequence ID" value="NZ_BAAANY010000009.1"/>
</dbReference>
<evidence type="ECO:0000259" key="2">
    <source>
        <dbReference type="Pfam" id="PF02441"/>
    </source>
</evidence>
<feature type="region of interest" description="Disordered" evidence="1">
    <location>
        <begin position="61"/>
        <end position="80"/>
    </location>
</feature>
<reference evidence="4" key="1">
    <citation type="journal article" date="2019" name="Int. J. Syst. Evol. Microbiol.">
        <title>The Global Catalogue of Microorganisms (GCM) 10K type strain sequencing project: providing services to taxonomists for standard genome sequencing and annotation.</title>
        <authorList>
            <consortium name="The Broad Institute Genomics Platform"/>
            <consortium name="The Broad Institute Genome Sequencing Center for Infectious Disease"/>
            <person name="Wu L."/>
            <person name="Ma J."/>
        </authorList>
    </citation>
    <scope>NUCLEOTIDE SEQUENCE [LARGE SCALE GENOMIC DNA]</scope>
    <source>
        <strain evidence="4">JCM 14718</strain>
    </source>
</reference>
<dbReference type="Proteomes" id="UP001500618">
    <property type="component" value="Unassembled WGS sequence"/>
</dbReference>
<dbReference type="InterPro" id="IPR036551">
    <property type="entry name" value="Flavin_trans-like"/>
</dbReference>
<evidence type="ECO:0000313" key="3">
    <source>
        <dbReference type="EMBL" id="GAA1680432.1"/>
    </source>
</evidence>
<dbReference type="EMBL" id="BAAANY010000009">
    <property type="protein sequence ID" value="GAA1680432.1"/>
    <property type="molecule type" value="Genomic_DNA"/>
</dbReference>
<dbReference type="InterPro" id="IPR003382">
    <property type="entry name" value="Flavoprotein"/>
</dbReference>
<protein>
    <submittedName>
        <fullName evidence="3">Flavoprotein</fullName>
    </submittedName>
</protein>
<feature type="domain" description="Flavoprotein" evidence="2">
    <location>
        <begin position="13"/>
        <end position="125"/>
    </location>
</feature>
<evidence type="ECO:0000313" key="4">
    <source>
        <dbReference type="Proteomes" id="UP001500618"/>
    </source>
</evidence>
<accession>A0ABP4T0R8</accession>
<organism evidence="3 4">
    <name type="scientific">Fodinicola feengrottensis</name>
    <dbReference type="NCBI Taxonomy" id="435914"/>
    <lineage>
        <taxon>Bacteria</taxon>
        <taxon>Bacillati</taxon>
        <taxon>Actinomycetota</taxon>
        <taxon>Actinomycetes</taxon>
        <taxon>Mycobacteriales</taxon>
        <taxon>Fodinicola</taxon>
    </lineage>
</organism>
<proteinExistence type="predicted"/>
<keyword evidence="4" id="KW-1185">Reference proteome</keyword>
<dbReference type="Pfam" id="PF02441">
    <property type="entry name" value="Flavoprotein"/>
    <property type="match status" value="1"/>
</dbReference>
<gene>
    <name evidence="3" type="ORF">GCM10009765_32060</name>
</gene>
<evidence type="ECO:0000256" key="1">
    <source>
        <dbReference type="SAM" id="MobiDB-lite"/>
    </source>
</evidence>
<name>A0ABP4T0R8_9ACTN</name>
<comment type="caution">
    <text evidence="3">The sequence shown here is derived from an EMBL/GenBank/DDBJ whole genome shotgun (WGS) entry which is preliminary data.</text>
</comment>
<dbReference type="Gene3D" id="3.40.50.1950">
    <property type="entry name" value="Flavin prenyltransferase-like"/>
    <property type="match status" value="1"/>
</dbReference>